<proteinExistence type="predicted"/>
<protein>
    <submittedName>
        <fullName evidence="2">Uncharacterized protein</fullName>
    </submittedName>
</protein>
<keyword evidence="3" id="KW-1185">Reference proteome</keyword>
<reference evidence="2" key="1">
    <citation type="submission" date="2023-06" db="EMBL/GenBank/DDBJ databases">
        <title>Genome-scale phylogeny and comparative genomics of the fungal order Sordariales.</title>
        <authorList>
            <consortium name="Lawrence Berkeley National Laboratory"/>
            <person name="Hensen N."/>
            <person name="Bonometti L."/>
            <person name="Westerberg I."/>
            <person name="Brannstrom I.O."/>
            <person name="Guillou S."/>
            <person name="Cros-Aarteil S."/>
            <person name="Calhoun S."/>
            <person name="Haridas S."/>
            <person name="Kuo A."/>
            <person name="Mondo S."/>
            <person name="Pangilinan J."/>
            <person name="Riley R."/>
            <person name="Labutti K."/>
            <person name="Andreopoulos B."/>
            <person name="Lipzen A."/>
            <person name="Chen C."/>
            <person name="Yanf M."/>
            <person name="Daum C."/>
            <person name="Ng V."/>
            <person name="Clum A."/>
            <person name="Steindorff A."/>
            <person name="Ohm R."/>
            <person name="Martin F."/>
            <person name="Silar P."/>
            <person name="Natvig D."/>
            <person name="Lalanne C."/>
            <person name="Gautier V."/>
            <person name="Ament-Velasquez S.L."/>
            <person name="Kruys A."/>
            <person name="Hutchinson M.I."/>
            <person name="Powell A.J."/>
            <person name="Barry K."/>
            <person name="Miller A.N."/>
            <person name="Grigoriev I.V."/>
            <person name="Debuchy R."/>
            <person name="Gladieux P."/>
            <person name="Thoren M.H."/>
            <person name="Johannesson H."/>
        </authorList>
    </citation>
    <scope>NUCLEOTIDE SEQUENCE</scope>
    <source>
        <strain evidence="2">8032-3</strain>
    </source>
</reference>
<evidence type="ECO:0000256" key="1">
    <source>
        <dbReference type="SAM" id="Phobius"/>
    </source>
</evidence>
<organism evidence="2 3">
    <name type="scientific">Phialemonium atrogriseum</name>
    <dbReference type="NCBI Taxonomy" id="1093897"/>
    <lineage>
        <taxon>Eukaryota</taxon>
        <taxon>Fungi</taxon>
        <taxon>Dikarya</taxon>
        <taxon>Ascomycota</taxon>
        <taxon>Pezizomycotina</taxon>
        <taxon>Sordariomycetes</taxon>
        <taxon>Sordariomycetidae</taxon>
        <taxon>Cephalothecales</taxon>
        <taxon>Cephalothecaceae</taxon>
        <taxon>Phialemonium</taxon>
    </lineage>
</organism>
<dbReference type="Proteomes" id="UP001244011">
    <property type="component" value="Unassembled WGS sequence"/>
</dbReference>
<name>A0AAJ0FHU0_9PEZI</name>
<dbReference type="AlphaFoldDB" id="A0AAJ0FHU0"/>
<sequence length="390" mass="43899">MAAAPLENVDNALIPCLGQVLWSWTTCAACLSGQGCVSSACPCRRSCRLERYLQYYKAVVSAYVDAATNSSRPLKSHEDLFRAIALLKSHPDATRTEFYQLAFPPSDGERPHDPADLLQATSLVVKVLLMVESSALHHLSDRVEKGAFRTYWKDDVPFSQYIRELFPVESHPVLSYADSERFLDVKSELRATKLKKKLGVSFRPTHDIRNHLCFDRKQNVLEIFHHTAFLKEQLRATKRSGDVSNPSASIKFGALPRQLVLEVLGSTQDVLFPLSDPKSKRLLRSLVKSCSLDPDVLSFEFSSIRNPGEENTAYVFLADKLSDLHNEMRNPAPRGRLERLVERRSGARYMMMATLIGVIFAVLLGMLSLAVSLYQTWISYQAWQHPVSPA</sequence>
<keyword evidence="1" id="KW-0472">Membrane</keyword>
<dbReference type="GeneID" id="85307368"/>
<dbReference type="RefSeq" id="XP_060284300.1">
    <property type="nucleotide sequence ID" value="XM_060424181.1"/>
</dbReference>
<feature type="transmembrane region" description="Helical" evidence="1">
    <location>
        <begin position="349"/>
        <end position="374"/>
    </location>
</feature>
<comment type="caution">
    <text evidence="2">The sequence shown here is derived from an EMBL/GenBank/DDBJ whole genome shotgun (WGS) entry which is preliminary data.</text>
</comment>
<evidence type="ECO:0000313" key="3">
    <source>
        <dbReference type="Proteomes" id="UP001244011"/>
    </source>
</evidence>
<evidence type="ECO:0000313" key="2">
    <source>
        <dbReference type="EMBL" id="KAK1768087.1"/>
    </source>
</evidence>
<keyword evidence="1" id="KW-1133">Transmembrane helix</keyword>
<accession>A0AAJ0FHU0</accession>
<keyword evidence="1" id="KW-0812">Transmembrane</keyword>
<gene>
    <name evidence="2" type="ORF">QBC33DRAFT_44228</name>
</gene>
<dbReference type="EMBL" id="MU839006">
    <property type="protein sequence ID" value="KAK1768087.1"/>
    <property type="molecule type" value="Genomic_DNA"/>
</dbReference>